<dbReference type="SUPFAM" id="SSF49384">
    <property type="entry name" value="Carbohydrate-binding domain"/>
    <property type="match status" value="1"/>
</dbReference>
<feature type="signal peptide" evidence="1">
    <location>
        <begin position="1"/>
        <end position="22"/>
    </location>
</feature>
<dbReference type="InterPro" id="IPR025965">
    <property type="entry name" value="FlgD/Vpr_Ig-like"/>
</dbReference>
<keyword evidence="1" id="KW-0732">Signal</keyword>
<dbReference type="GO" id="GO:0030246">
    <property type="term" value="F:carbohydrate binding"/>
    <property type="evidence" value="ECO:0007669"/>
    <property type="project" value="InterPro"/>
</dbReference>
<reference evidence="3" key="1">
    <citation type="journal article" date="2020" name="mSystems">
        <title>Genome- and Community-Level Interaction Insights into Carbon Utilization and Element Cycling Functions of Hydrothermarchaeota in Hydrothermal Sediment.</title>
        <authorList>
            <person name="Zhou Z."/>
            <person name="Liu Y."/>
            <person name="Xu W."/>
            <person name="Pan J."/>
            <person name="Luo Z.H."/>
            <person name="Li M."/>
        </authorList>
    </citation>
    <scope>NUCLEOTIDE SEQUENCE [LARGE SCALE GENOMIC DNA]</scope>
    <source>
        <strain evidence="3">SpSt-381</strain>
    </source>
</reference>
<protein>
    <recommendedName>
        <fullName evidence="2">FlgD/Vpr Ig-like domain-containing protein</fullName>
    </recommendedName>
</protein>
<proteinExistence type="predicted"/>
<feature type="domain" description="FlgD/Vpr Ig-like" evidence="2">
    <location>
        <begin position="1437"/>
        <end position="1500"/>
    </location>
</feature>
<comment type="caution">
    <text evidence="3">The sequence shown here is derived from an EMBL/GenBank/DDBJ whole genome shotgun (WGS) entry which is preliminary data.</text>
</comment>
<evidence type="ECO:0000256" key="1">
    <source>
        <dbReference type="SAM" id="SignalP"/>
    </source>
</evidence>
<dbReference type="Gene3D" id="2.60.40.4070">
    <property type="match status" value="1"/>
</dbReference>
<dbReference type="Pfam" id="PF13860">
    <property type="entry name" value="FlgD_ig"/>
    <property type="match status" value="1"/>
</dbReference>
<dbReference type="InterPro" id="IPR008965">
    <property type="entry name" value="CBM2/CBM3_carb-bd_dom_sf"/>
</dbReference>
<evidence type="ECO:0000259" key="2">
    <source>
        <dbReference type="Pfam" id="PF13860"/>
    </source>
</evidence>
<dbReference type="EMBL" id="DSQF01000020">
    <property type="protein sequence ID" value="HGZ43772.1"/>
    <property type="molecule type" value="Genomic_DNA"/>
</dbReference>
<organism evidence="3">
    <name type="scientific">Eiseniibacteriota bacterium</name>
    <dbReference type="NCBI Taxonomy" id="2212470"/>
    <lineage>
        <taxon>Bacteria</taxon>
        <taxon>Candidatus Eiseniibacteriota</taxon>
    </lineage>
</organism>
<dbReference type="Gene3D" id="2.60.40.680">
    <property type="match status" value="1"/>
</dbReference>
<accession>A0A832I2I7</accession>
<sequence length="1512" mass="151787">MRTTVAAAAWFALVLAVPLALAPRGAAGAIAASYTRTSHTTAFAAISTATGATPLTFVNADDGTAGVGLLFDFTFNGTTYPAGSVLTVCVNGWATLATPVILSVAADNFQLYGGQRDLMAPWWDDLSSAAVGTNPAGSVLTQTLGAPGARRLVVQWTGVSAWRDLSGGQPRAITFQLVLEEGTNAVEFRYAPLAAGSYSSRESASCGLNGLVSVLDYLDAWTGTGSAGNGLLTTNVWPKRHLRFTPGAPTPLAGGHYTVGAGGDYASLSEACAELAHRGVAGPVHLDLTDARYDSTQNIFPIVLGVVPGASASRTVTIRSTGSPPHIVAPRGTLTGGFVMTADFALFNHRGAHVIVVGADHVALGNAVFTTEPGALLTGGLYVTPASMVDGASHNRFESLRFDLPNGVNGATAVIQRSQGPSAPSGACSNNRYVDLRIERARAGLSILGNASFPDDSVWIVSEVSGTVIGGATPAALANGGASPTVGLQANNVSNLRVAGIEVRNLSNAGTGGAIGIRVDNSLLAPSASAGVIEIAGNRVHDVYGSTGTTALVVGIGVSLPAGAGESRVYNNTVTELASASSTPSRNVAGLRVQEFGSGAGATHHVDFNSVRLEPLGVGCSSVALEILGAGAVVNLRNNVFANFAAGKSGAIAHYAVVTSATGALAAPGSVSDRNVLYVATPEDGYVGRDGAGNRATLAEWRAAVGTDGTSVAADPGFVGPLDLHVTPGAVTPVERRGSTFDGALHWAATDMDGEPRDAAAPDAGADEGAFVPADRLAAEPAPGAAIGLDATCVAVPVVWHRADDTPARGYSVTLELSPGLVPCGSGFVSAGYLAPGVTGEPYFVVTPRDSNRWTVDEVTLGAPCGATGGDTLFFVHLASLPDTGTASVRIVSFRLRDCATNAEIFTLAGPDASLPVAMPADWLALEPAPGARITGGAPCAEVPVVWHRTDATPARAYSVTVELDPALTLCGVAAAPAGYLAPGATGAPYFAVTPRDSNRWTVDEATLGAPCGAVGTDTLFVLRVTTAADTGTGTAAVRIVEIRARDCDLNAPLPGVPGLAAIVAFDRDGAVGPPDLAASRAPAADADGTIPVTLSLTPPPGAVGVQVWRRAFGRHPRYDDAGGAAPAAPASPAAAAAAGWTLTGVTAGGGADDPPARETWHHVAFSFDADGNPSGPSGVTAGVPNYRLGDVHDGAADCGGDNAVTTADVSFLGAHYGATIAGPGPFACLDVGPTVDGTPATRPLTDGVVGFDDLMILSLDAGLPGPPLAAARARAGEGPAVAPPAVALAAPARVAAGEVVEARVALSGATRVWGLSVALAWDPRVVEPVGFGAGDAFANGVTFSPRPGAADGARLAAPAEGDADEAVFATFTFRAIADGDPGLALAAADARDAANRRLLATPSGGAPVAAPAAPPAGPPPALALAAPRPNPARGATALEFSLPAPGDVALAVYSVAGRRVRTLAAGPFEAGVHRLVWDGVGDDGRALPAGLYWVRLSSSLGVRVRAVALLR</sequence>
<name>A0A832I2I7_UNCEI</name>
<gene>
    <name evidence="3" type="ORF">ENR23_10175</name>
</gene>
<evidence type="ECO:0000313" key="3">
    <source>
        <dbReference type="EMBL" id="HGZ43772.1"/>
    </source>
</evidence>
<feature type="chain" id="PRO_5033053494" description="FlgD/Vpr Ig-like domain-containing protein" evidence="1">
    <location>
        <begin position="23"/>
        <end position="1512"/>
    </location>
</feature>